<keyword evidence="7 9" id="KW-0472">Membrane</keyword>
<feature type="transmembrane region" description="Helical" evidence="9">
    <location>
        <begin position="104"/>
        <end position="126"/>
    </location>
</feature>
<feature type="transmembrane region" description="Helical" evidence="9">
    <location>
        <begin position="71"/>
        <end position="92"/>
    </location>
</feature>
<dbReference type="GO" id="GO:0005886">
    <property type="term" value="C:plasma membrane"/>
    <property type="evidence" value="ECO:0007669"/>
    <property type="project" value="UniProtKB-SubCell"/>
</dbReference>
<evidence type="ECO:0000256" key="2">
    <source>
        <dbReference type="ARBA" id="ARBA00022448"/>
    </source>
</evidence>
<feature type="transmembrane region" description="Helical" evidence="9">
    <location>
        <begin position="138"/>
        <end position="156"/>
    </location>
</feature>
<evidence type="ECO:0000256" key="6">
    <source>
        <dbReference type="ARBA" id="ARBA00022989"/>
    </source>
</evidence>
<name>A0AAE5EW36_9VIBR</name>
<feature type="transmembrane region" description="Helical" evidence="9">
    <location>
        <begin position="268"/>
        <end position="294"/>
    </location>
</feature>
<evidence type="ECO:0008006" key="12">
    <source>
        <dbReference type="Google" id="ProtNLM"/>
    </source>
</evidence>
<evidence type="ECO:0000256" key="1">
    <source>
        <dbReference type="ARBA" id="ARBA00004429"/>
    </source>
</evidence>
<keyword evidence="4" id="KW-0997">Cell inner membrane</keyword>
<keyword evidence="2" id="KW-0813">Transport</keyword>
<feature type="transmembrane region" description="Helical" evidence="9">
    <location>
        <begin position="243"/>
        <end position="262"/>
    </location>
</feature>
<dbReference type="InterPro" id="IPR007272">
    <property type="entry name" value="Sulf_transp_TsuA/YedE"/>
</dbReference>
<evidence type="ECO:0000256" key="8">
    <source>
        <dbReference type="ARBA" id="ARBA00035655"/>
    </source>
</evidence>
<feature type="transmembrane region" description="Helical" evidence="9">
    <location>
        <begin position="211"/>
        <end position="231"/>
    </location>
</feature>
<evidence type="ECO:0000313" key="11">
    <source>
        <dbReference type="Proteomes" id="UP000572722"/>
    </source>
</evidence>
<keyword evidence="6 9" id="KW-1133">Transmembrane helix</keyword>
<dbReference type="AlphaFoldDB" id="A0AAE5EW36"/>
<keyword evidence="3" id="KW-1003">Cell membrane</keyword>
<feature type="transmembrane region" description="Helical" evidence="9">
    <location>
        <begin position="165"/>
        <end position="182"/>
    </location>
</feature>
<dbReference type="PANTHER" id="PTHR30574:SF1">
    <property type="entry name" value="SULPHUR TRANSPORT DOMAIN-CONTAINING PROTEIN"/>
    <property type="match status" value="1"/>
</dbReference>
<gene>
    <name evidence="10" type="ORF">F0237_11635</name>
</gene>
<feature type="transmembrane region" description="Helical" evidence="9">
    <location>
        <begin position="37"/>
        <end position="59"/>
    </location>
</feature>
<proteinExistence type="inferred from homology"/>
<dbReference type="Pfam" id="PF04143">
    <property type="entry name" value="Sulf_transp"/>
    <property type="match status" value="2"/>
</dbReference>
<organism evidence="10 11">
    <name type="scientific">Vibrio tubiashii</name>
    <dbReference type="NCBI Taxonomy" id="29498"/>
    <lineage>
        <taxon>Bacteria</taxon>
        <taxon>Pseudomonadati</taxon>
        <taxon>Pseudomonadota</taxon>
        <taxon>Gammaproteobacteria</taxon>
        <taxon>Vibrionales</taxon>
        <taxon>Vibrionaceae</taxon>
        <taxon>Vibrio</taxon>
        <taxon>Vibrio oreintalis group</taxon>
    </lineage>
</organism>
<dbReference type="Proteomes" id="UP000572722">
    <property type="component" value="Unassembled WGS sequence"/>
</dbReference>
<evidence type="ECO:0000256" key="9">
    <source>
        <dbReference type="SAM" id="Phobius"/>
    </source>
</evidence>
<feature type="transmembrane region" description="Helical" evidence="9">
    <location>
        <begin position="6"/>
        <end position="25"/>
    </location>
</feature>
<dbReference type="EMBL" id="VTXO01000004">
    <property type="protein sequence ID" value="NOI81315.1"/>
    <property type="molecule type" value="Genomic_DNA"/>
</dbReference>
<evidence type="ECO:0000256" key="3">
    <source>
        <dbReference type="ARBA" id="ARBA00022475"/>
    </source>
</evidence>
<evidence type="ECO:0000256" key="7">
    <source>
        <dbReference type="ARBA" id="ARBA00023136"/>
    </source>
</evidence>
<comment type="caution">
    <text evidence="10">The sequence shown here is derived from an EMBL/GenBank/DDBJ whole genome shotgun (WGS) entry which is preliminary data.</text>
</comment>
<reference evidence="10 11" key="1">
    <citation type="submission" date="2019-08" db="EMBL/GenBank/DDBJ databases">
        <title>Draft genome sequencing and comparative genomics of hatchery-associated Vibrios.</title>
        <authorList>
            <person name="Kehlet-Delgado H."/>
            <person name="Mueller R.S."/>
        </authorList>
    </citation>
    <scope>NUCLEOTIDE SEQUENCE [LARGE SCALE GENOMIC DNA]</scope>
    <source>
        <strain evidence="10 11">01-65-5-1</strain>
    </source>
</reference>
<protein>
    <recommendedName>
        <fullName evidence="12">Sulphur transport domain-containing protein</fullName>
    </recommendedName>
</protein>
<comment type="subcellular location">
    <subcellularLocation>
        <location evidence="1">Cell inner membrane</location>
        <topology evidence="1">Multi-pass membrane protein</topology>
    </subcellularLocation>
</comment>
<accession>A0AAE5EW36</accession>
<sequence length="298" mass="32485">MLFFLSVVSIFTLGYLAQTTGLCMVRGVKQAIDGKFMFLVSILFSGSFAWLTMASGSLFNIQGVPQAFWPSLYSFVGGVLFGFGAAINGGCGVSTVSRLARGEVVMFITILGWLIGWVVFLPMFSFSGAREVLSLPASSHYLLLIPLSIAIGLAVWRMNRDNRRLWLLMLGIGVMAGLVFVFEPHWTPSGLLKSVSLSIWHQDDALWPEAFRFYLIAALLLGMVYAAVLSKSFELRFFPWKRLVRHLFAGTLMGCGAVLAAGGNDTQLLVAMPALSLAGFASVASIIFGIYLGLKLLR</sequence>
<keyword evidence="5 9" id="KW-0812">Transmembrane</keyword>
<evidence type="ECO:0000313" key="10">
    <source>
        <dbReference type="EMBL" id="NOI81315.1"/>
    </source>
</evidence>
<evidence type="ECO:0000256" key="5">
    <source>
        <dbReference type="ARBA" id="ARBA00022692"/>
    </source>
</evidence>
<evidence type="ECO:0000256" key="4">
    <source>
        <dbReference type="ARBA" id="ARBA00022519"/>
    </source>
</evidence>
<comment type="similarity">
    <text evidence="8">Belongs to the TsuA/YedE (TC 9.B.102) family.</text>
</comment>
<dbReference type="PANTHER" id="PTHR30574">
    <property type="entry name" value="INNER MEMBRANE PROTEIN YEDE"/>
    <property type="match status" value="1"/>
</dbReference>